<feature type="transmembrane region" description="Helical" evidence="1">
    <location>
        <begin position="473"/>
        <end position="490"/>
    </location>
</feature>
<keyword evidence="1" id="KW-0472">Membrane</keyword>
<feature type="transmembrane region" description="Helical" evidence="1">
    <location>
        <begin position="156"/>
        <end position="177"/>
    </location>
</feature>
<keyword evidence="1" id="KW-1133">Transmembrane helix</keyword>
<dbReference type="PANTHER" id="PTHR37305">
    <property type="entry name" value="INTEGRAL MEMBRANE PROTEIN-RELATED"/>
    <property type="match status" value="1"/>
</dbReference>
<proteinExistence type="predicted"/>
<comment type="caution">
    <text evidence="2">The sequence shown here is derived from an EMBL/GenBank/DDBJ whole genome shotgun (WGS) entry which is preliminary data.</text>
</comment>
<evidence type="ECO:0000313" key="2">
    <source>
        <dbReference type="EMBL" id="EKX88102.1"/>
    </source>
</evidence>
<protein>
    <submittedName>
        <fullName evidence="2">Uncharacterized protein</fullName>
    </submittedName>
</protein>
<feature type="transmembrane region" description="Helical" evidence="1">
    <location>
        <begin position="300"/>
        <end position="322"/>
    </location>
</feature>
<dbReference type="PATRIC" id="fig|1035195.3.peg.2203"/>
<keyword evidence="3" id="KW-1185">Reference proteome</keyword>
<dbReference type="PANTHER" id="PTHR37305:SF1">
    <property type="entry name" value="MEMBRANE PROTEIN"/>
    <property type="match status" value="1"/>
</dbReference>
<evidence type="ECO:0000256" key="1">
    <source>
        <dbReference type="SAM" id="Phobius"/>
    </source>
</evidence>
<feature type="transmembrane region" description="Helical" evidence="1">
    <location>
        <begin position="402"/>
        <end position="426"/>
    </location>
</feature>
<dbReference type="Proteomes" id="UP000010445">
    <property type="component" value="Unassembled WGS sequence"/>
</dbReference>
<dbReference type="eggNOG" id="COG1277">
    <property type="taxonomic scope" value="Bacteria"/>
</dbReference>
<feature type="transmembrane region" description="Helical" evidence="1">
    <location>
        <begin position="446"/>
        <end position="466"/>
    </location>
</feature>
<feature type="transmembrane region" description="Helical" evidence="1">
    <location>
        <begin position="119"/>
        <end position="144"/>
    </location>
</feature>
<feature type="transmembrane region" description="Helical" evidence="1">
    <location>
        <begin position="363"/>
        <end position="382"/>
    </location>
</feature>
<dbReference type="RefSeq" id="WP_006062270.1">
    <property type="nucleotide sequence ID" value="NZ_KB290824.1"/>
</dbReference>
<dbReference type="AlphaFoldDB" id="L1MA49"/>
<sequence>MSGIVMMERSLAPQWKAIAVIVVSMFACLLMGIAVVQSMDTAIYDSLPPAMLALAGIPAGASISAMVYAQMLGFLGAITVAGFAVTVGARMIAGEEKDGTLSLLLSYPVSRLGVGMAKVVALVLAVAAISLGLWGAGLLAGALFDIALGDAHLGELCLALGVNAVVCGAGAFAVGGVTGRRQAAAGIGAMLVGLGWLFAGLLPQWSQTKDVARFIPWYWYSEPSVLLNGLDAGYMALMIAVAVVLFVVGIVGLNVRDLRGNLRGTLFAQRIQHVGWVRQAVKGTSATGRGLYSLLVLRHAGLLVVLGVVMFAVMGLLMGPIYQQMAPQLETVSQSMPPALLQAWGATDMASPAGFYWGETMSLMAPTAVIVAGAAVASRLGADERSGQLGLVLSTPMRRIRVLGLAAAAQATLITIVAALTGLGVWGGARLGGMNLTAEHIAGATVHLLALGLCMGAVSMLGVAAFGTPSAGTWAAAGVGVVGYALNITLPMSSDYATWGRISPFYWYGAVEPLRNGVDWGHVAILMAGTLVLLTVSFFLFARRDLRS</sequence>
<organism evidence="2 3">
    <name type="scientific">Corynebacterium durum F0235</name>
    <dbReference type="NCBI Taxonomy" id="1035195"/>
    <lineage>
        <taxon>Bacteria</taxon>
        <taxon>Bacillati</taxon>
        <taxon>Actinomycetota</taxon>
        <taxon>Actinomycetes</taxon>
        <taxon>Mycobacteriales</taxon>
        <taxon>Corynebacteriaceae</taxon>
        <taxon>Corynebacterium</taxon>
    </lineage>
</organism>
<evidence type="ECO:0000313" key="3">
    <source>
        <dbReference type="Proteomes" id="UP000010445"/>
    </source>
</evidence>
<feature type="transmembrane region" description="Helical" evidence="1">
    <location>
        <begin position="74"/>
        <end position="93"/>
    </location>
</feature>
<dbReference type="Pfam" id="PF12679">
    <property type="entry name" value="ABC2_membrane_2"/>
    <property type="match status" value="1"/>
</dbReference>
<dbReference type="GO" id="GO:0140359">
    <property type="term" value="F:ABC-type transporter activity"/>
    <property type="evidence" value="ECO:0007669"/>
    <property type="project" value="InterPro"/>
</dbReference>
<feature type="transmembrane region" description="Helical" evidence="1">
    <location>
        <begin position="184"/>
        <end position="202"/>
    </location>
</feature>
<name>L1MA49_9CORY</name>
<feature type="transmembrane region" description="Helical" evidence="1">
    <location>
        <begin position="520"/>
        <end position="542"/>
    </location>
</feature>
<reference evidence="2 3" key="1">
    <citation type="submission" date="2012-05" db="EMBL/GenBank/DDBJ databases">
        <authorList>
            <person name="Weinstock G."/>
            <person name="Sodergren E."/>
            <person name="Lobos E.A."/>
            <person name="Fulton L."/>
            <person name="Fulton R."/>
            <person name="Courtney L."/>
            <person name="Fronick C."/>
            <person name="O'Laughlin M."/>
            <person name="Godfrey J."/>
            <person name="Wilson R.M."/>
            <person name="Miner T."/>
            <person name="Farmer C."/>
            <person name="Delehaunty K."/>
            <person name="Cordes M."/>
            <person name="Minx P."/>
            <person name="Tomlinson C."/>
            <person name="Chen J."/>
            <person name="Wollam A."/>
            <person name="Pepin K.H."/>
            <person name="Bhonagiri V."/>
            <person name="Zhang X."/>
            <person name="Suruliraj S."/>
            <person name="Warren W."/>
            <person name="Mitreva M."/>
            <person name="Mardis E.R."/>
            <person name="Wilson R.K."/>
        </authorList>
    </citation>
    <scope>NUCLEOTIDE SEQUENCE [LARGE SCALE GENOMIC DNA]</scope>
    <source>
        <strain evidence="2 3">F0235</strain>
    </source>
</reference>
<dbReference type="HOGENOM" id="CLU_501389_0_0_11"/>
<dbReference type="OrthoDB" id="5142620at2"/>
<dbReference type="STRING" id="1035195.HMPREF9997_02466"/>
<accession>L1MA49</accession>
<dbReference type="GO" id="GO:0005886">
    <property type="term" value="C:plasma membrane"/>
    <property type="evidence" value="ECO:0007669"/>
    <property type="project" value="UniProtKB-SubCell"/>
</dbReference>
<dbReference type="eggNOG" id="COG1668">
    <property type="taxonomic scope" value="Bacteria"/>
</dbReference>
<gene>
    <name evidence="2" type="ORF">HMPREF9997_02466</name>
</gene>
<dbReference type="EMBL" id="AMEM01000040">
    <property type="protein sequence ID" value="EKX88102.1"/>
    <property type="molecule type" value="Genomic_DNA"/>
</dbReference>
<feature type="transmembrane region" description="Helical" evidence="1">
    <location>
        <begin position="15"/>
        <end position="36"/>
    </location>
</feature>
<feature type="transmembrane region" description="Helical" evidence="1">
    <location>
        <begin position="232"/>
        <end position="253"/>
    </location>
</feature>
<keyword evidence="1" id="KW-0812">Transmembrane</keyword>